<protein>
    <submittedName>
        <fullName evidence="1">15459_t:CDS:1</fullName>
    </submittedName>
</protein>
<dbReference type="Proteomes" id="UP000789375">
    <property type="component" value="Unassembled WGS sequence"/>
</dbReference>
<dbReference type="EMBL" id="CAJVPP010003451">
    <property type="protein sequence ID" value="CAG8629577.1"/>
    <property type="molecule type" value="Genomic_DNA"/>
</dbReference>
<comment type="caution">
    <text evidence="1">The sequence shown here is derived from an EMBL/GenBank/DDBJ whole genome shotgun (WGS) entry which is preliminary data.</text>
</comment>
<evidence type="ECO:0000313" key="2">
    <source>
        <dbReference type="Proteomes" id="UP000789375"/>
    </source>
</evidence>
<gene>
    <name evidence="1" type="ORF">FMOSSE_LOCUS10413</name>
</gene>
<dbReference type="AlphaFoldDB" id="A0A9N9GW49"/>
<proteinExistence type="predicted"/>
<name>A0A9N9GW49_FUNMO</name>
<evidence type="ECO:0000313" key="1">
    <source>
        <dbReference type="EMBL" id="CAG8629577.1"/>
    </source>
</evidence>
<reference evidence="1" key="1">
    <citation type="submission" date="2021-06" db="EMBL/GenBank/DDBJ databases">
        <authorList>
            <person name="Kallberg Y."/>
            <person name="Tangrot J."/>
            <person name="Rosling A."/>
        </authorList>
    </citation>
    <scope>NUCLEOTIDE SEQUENCE</scope>
    <source>
        <strain evidence="1">87-6 pot B 2015</strain>
    </source>
</reference>
<keyword evidence="2" id="KW-1185">Reference proteome</keyword>
<accession>A0A9N9GW49</accession>
<sequence>MRKVTYNKTCKSSAFSELEKELSLCVINLHKAVKTIMQNISS</sequence>
<organism evidence="1 2">
    <name type="scientific">Funneliformis mosseae</name>
    <name type="common">Endomycorrhizal fungus</name>
    <name type="synonym">Glomus mosseae</name>
    <dbReference type="NCBI Taxonomy" id="27381"/>
    <lineage>
        <taxon>Eukaryota</taxon>
        <taxon>Fungi</taxon>
        <taxon>Fungi incertae sedis</taxon>
        <taxon>Mucoromycota</taxon>
        <taxon>Glomeromycotina</taxon>
        <taxon>Glomeromycetes</taxon>
        <taxon>Glomerales</taxon>
        <taxon>Glomeraceae</taxon>
        <taxon>Funneliformis</taxon>
    </lineage>
</organism>